<name>A0A1G9YIR1_9ACTN</name>
<keyword evidence="2" id="KW-1185">Reference proteome</keyword>
<dbReference type="EMBL" id="FNHI01000018">
    <property type="protein sequence ID" value="SDN08381.1"/>
    <property type="molecule type" value="Genomic_DNA"/>
</dbReference>
<protein>
    <submittedName>
        <fullName evidence="1">Uncharacterized protein</fullName>
    </submittedName>
</protein>
<dbReference type="GeneID" id="40832295"/>
<evidence type="ECO:0000313" key="2">
    <source>
        <dbReference type="Proteomes" id="UP000199063"/>
    </source>
</evidence>
<gene>
    <name evidence="1" type="ORF">SAMN05444921_118148</name>
</gene>
<dbReference type="OrthoDB" id="4246593at2"/>
<dbReference type="AlphaFoldDB" id="A0A1G9YIR1"/>
<proteinExistence type="predicted"/>
<reference evidence="2" key="1">
    <citation type="submission" date="2016-10" db="EMBL/GenBank/DDBJ databases">
        <authorList>
            <person name="Varghese N."/>
            <person name="Submissions S."/>
        </authorList>
    </citation>
    <scope>NUCLEOTIDE SEQUENCE [LARGE SCALE GENOMIC DNA]</scope>
    <source>
        <strain evidence="2">CGMCC 4.7042</strain>
    </source>
</reference>
<dbReference type="STRING" id="1196353.SAMN05444921_118148"/>
<accession>A0A1G9YIR1</accession>
<sequence>MTTGNDGHTSRSTDQRLRQLESQVETLAGAIRALAEGLEPIPSQDVRQDEQAARGARMAHELLLSQGL</sequence>
<dbReference type="RefSeq" id="WP_093658650.1">
    <property type="nucleotide sequence ID" value="NZ_FNHI01000018.1"/>
</dbReference>
<organism evidence="1 2">
    <name type="scientific">Streptomyces wuyuanensis</name>
    <dbReference type="NCBI Taxonomy" id="1196353"/>
    <lineage>
        <taxon>Bacteria</taxon>
        <taxon>Bacillati</taxon>
        <taxon>Actinomycetota</taxon>
        <taxon>Actinomycetes</taxon>
        <taxon>Kitasatosporales</taxon>
        <taxon>Streptomycetaceae</taxon>
        <taxon>Streptomyces</taxon>
    </lineage>
</organism>
<dbReference type="Proteomes" id="UP000199063">
    <property type="component" value="Unassembled WGS sequence"/>
</dbReference>
<evidence type="ECO:0000313" key="1">
    <source>
        <dbReference type="EMBL" id="SDN08381.1"/>
    </source>
</evidence>